<keyword evidence="7" id="KW-1185">Reference proteome</keyword>
<sequence length="284" mass="30976">MDSIALAFGAGGARGLAHVHVLEAFEDLGVFPSMIAGTSIGSIIGCARCAGMSGAEIKDFVLDRVSNRRRLLRDLFRTRPANLETFFEEGGLRIAELNLERILGVILPPELPPRFEDLKIPLKIAATDYFEQSTTVFETGQLLPAMAASSAIPAVFLPVEFGGHFYIDGSATKPCPLDLVQSMADHVVAVDVSGGTQGQAFGRPHKIDAVYASNQLMQMSIVKHTVAKFPETLLLRPPVDTFRSLDFLHARQILEETKPLREKAKVEISRLLGGPPRDSRKKLT</sequence>
<keyword evidence="6" id="KW-0614">Plasmid</keyword>
<evidence type="ECO:0000313" key="7">
    <source>
        <dbReference type="Proteomes" id="UP000185622"/>
    </source>
</evidence>
<evidence type="ECO:0000256" key="1">
    <source>
        <dbReference type="ARBA" id="ARBA00022801"/>
    </source>
</evidence>
<dbReference type="InterPro" id="IPR050301">
    <property type="entry name" value="NTE"/>
</dbReference>
<dbReference type="InterPro" id="IPR016035">
    <property type="entry name" value="Acyl_Trfase/lysoPLipase"/>
</dbReference>
<dbReference type="PROSITE" id="PS51635">
    <property type="entry name" value="PNPLA"/>
    <property type="match status" value="1"/>
</dbReference>
<evidence type="ECO:0000313" key="6">
    <source>
        <dbReference type="EMBL" id="AQS50298.1"/>
    </source>
</evidence>
<evidence type="ECO:0000256" key="3">
    <source>
        <dbReference type="ARBA" id="ARBA00023098"/>
    </source>
</evidence>
<evidence type="ECO:0000256" key="2">
    <source>
        <dbReference type="ARBA" id="ARBA00022963"/>
    </source>
</evidence>
<dbReference type="InterPro" id="IPR002641">
    <property type="entry name" value="PNPLA_dom"/>
</dbReference>
<keyword evidence="2 4" id="KW-0442">Lipid degradation</keyword>
<dbReference type="Gene3D" id="3.40.1090.10">
    <property type="entry name" value="Cytosolic phospholipase A2 catalytic domain"/>
    <property type="match status" value="2"/>
</dbReference>
<name>A0ABM6IN25_9RHOB</name>
<evidence type="ECO:0000259" key="5">
    <source>
        <dbReference type="PROSITE" id="PS51635"/>
    </source>
</evidence>
<gene>
    <name evidence="6" type="ORF">BMG03_20595</name>
</gene>
<dbReference type="PANTHER" id="PTHR14226:SF29">
    <property type="entry name" value="NEUROPATHY TARGET ESTERASE SWS"/>
    <property type="match status" value="1"/>
</dbReference>
<protein>
    <recommendedName>
        <fullName evidence="5">PNPLA domain-containing protein</fullName>
    </recommendedName>
</protein>
<geneLocation type="plasmid" evidence="6 7">
    <name>unnamed2</name>
</geneLocation>
<feature type="short sequence motif" description="GXSXG" evidence="4">
    <location>
        <begin position="37"/>
        <end position="41"/>
    </location>
</feature>
<reference evidence="6 7" key="1">
    <citation type="submission" date="2017-01" db="EMBL/GenBank/DDBJ databases">
        <title>The complete genome sequence of a sulfur-oxidizing marine bacterium Thioclava sp. 25B10_4T.</title>
        <authorList>
            <person name="Liu Y."/>
            <person name="Lai Q."/>
            <person name="Shao Z."/>
        </authorList>
    </citation>
    <scope>NUCLEOTIDE SEQUENCE [LARGE SCALE GENOMIC DNA]</scope>
    <source>
        <strain evidence="6 7">25B10_4</strain>
        <plasmid evidence="6 7">unnamed2</plasmid>
    </source>
</reference>
<keyword evidence="1 4" id="KW-0378">Hydrolase</keyword>
<accession>A0ABM6IN25</accession>
<feature type="active site" description="Nucleophile" evidence="4">
    <location>
        <position position="39"/>
    </location>
</feature>
<feature type="domain" description="PNPLA" evidence="5">
    <location>
        <begin position="6"/>
        <end position="181"/>
    </location>
</feature>
<comment type="caution">
    <text evidence="4">Lacks conserved residue(s) required for the propagation of feature annotation.</text>
</comment>
<dbReference type="RefSeq" id="WP_075777184.1">
    <property type="nucleotide sequence ID" value="NZ_CP019439.1"/>
</dbReference>
<keyword evidence="3 4" id="KW-0443">Lipid metabolism</keyword>
<feature type="active site" description="Proton acceptor" evidence="4">
    <location>
        <position position="168"/>
    </location>
</feature>
<dbReference type="SUPFAM" id="SSF52151">
    <property type="entry name" value="FabD/lysophospholipase-like"/>
    <property type="match status" value="1"/>
</dbReference>
<dbReference type="Pfam" id="PF01734">
    <property type="entry name" value="Patatin"/>
    <property type="match status" value="1"/>
</dbReference>
<proteinExistence type="predicted"/>
<organism evidence="6 7">
    <name type="scientific">Thioclava nitratireducens</name>
    <dbReference type="NCBI Taxonomy" id="1915078"/>
    <lineage>
        <taxon>Bacteria</taxon>
        <taxon>Pseudomonadati</taxon>
        <taxon>Pseudomonadota</taxon>
        <taxon>Alphaproteobacteria</taxon>
        <taxon>Rhodobacterales</taxon>
        <taxon>Paracoccaceae</taxon>
        <taxon>Thioclava</taxon>
    </lineage>
</organism>
<dbReference type="PANTHER" id="PTHR14226">
    <property type="entry name" value="NEUROPATHY TARGET ESTERASE/SWISS CHEESE D.MELANOGASTER"/>
    <property type="match status" value="1"/>
</dbReference>
<dbReference type="EMBL" id="CP019439">
    <property type="protein sequence ID" value="AQS50298.1"/>
    <property type="molecule type" value="Genomic_DNA"/>
</dbReference>
<evidence type="ECO:0000256" key="4">
    <source>
        <dbReference type="PROSITE-ProRule" id="PRU01161"/>
    </source>
</evidence>
<dbReference type="Proteomes" id="UP000185622">
    <property type="component" value="Plasmid unnamed2"/>
</dbReference>